<dbReference type="PANTHER" id="PTHR33361:SF2">
    <property type="entry name" value="DUF885 DOMAIN-CONTAINING PROTEIN"/>
    <property type="match status" value="1"/>
</dbReference>
<keyword evidence="1" id="KW-0732">Signal</keyword>
<dbReference type="OrthoDB" id="9769898at2"/>
<dbReference type="Proteomes" id="UP000264492">
    <property type="component" value="Unassembled WGS sequence"/>
</dbReference>
<gene>
    <name evidence="2" type="ORF">DX914_16155</name>
</gene>
<dbReference type="EMBL" id="QTSU01000003">
    <property type="protein sequence ID" value="RDZ26521.1"/>
    <property type="molecule type" value="Genomic_DNA"/>
</dbReference>
<proteinExistence type="predicted"/>
<keyword evidence="3" id="KW-1185">Reference proteome</keyword>
<dbReference type="InterPro" id="IPR010281">
    <property type="entry name" value="DUF885"/>
</dbReference>
<dbReference type="PANTHER" id="PTHR33361">
    <property type="entry name" value="GLR0591 PROTEIN"/>
    <property type="match status" value="1"/>
</dbReference>
<name>A0A371JXY9_9GAMM</name>
<organism evidence="2 3">
    <name type="scientific">Lysobacter silvisoli</name>
    <dbReference type="NCBI Taxonomy" id="2293254"/>
    <lineage>
        <taxon>Bacteria</taxon>
        <taxon>Pseudomonadati</taxon>
        <taxon>Pseudomonadota</taxon>
        <taxon>Gammaproteobacteria</taxon>
        <taxon>Lysobacterales</taxon>
        <taxon>Lysobacteraceae</taxon>
        <taxon>Lysobacter</taxon>
    </lineage>
</organism>
<sequence>MKFGALSLSVLLALLPVAHAAAPAQTEAAARPAPNAATQRLRALYEAEWQWRQREFVQVREPDGRWEDGDRMPSVTPQAWQARIAYWEKAMAGLDAIPEAELSDEERINAAVFRTSVAAQLNNARFRTYEAPFNSDTFFWGGLNPRRPYQKAEEYRRLLGRLHDLPRYFDENIANMRAGLKRGYSVPRVAIEGRDKTIEPYAKPGADNPFSATFAAIPAHLGEDTRRALQAEAERTIRDEVAPAYAKLLRFMREEYLPQARTSTAARDLPDGQAFYRSQILEYTTLPLSAAQIHEIGKQEVARISAEMHEVMRKAGFKGSFAEFLAYLRSDPQFYAKTPRELLSYSAYVTKKVDGRLEDLFTQLPRKRFTILAVPADIAPIYTSGRGGLDSCLMNTYDLPSRPLYTLAALTLHECVPGHSHQAAMALEAPDRPDFRRQTYFSGYGEGWGLYTEWLGIELGVYETPYEDFGRLSFEMWRAARLVIDTGLHEYGWTRQQAIDYLSQHTALAPHDIRTEIDRYISWPGQALAYYLGYRSIRGLRSEAETALGERFNPAPFHTALLNLGSVPLPVMEREMRRYIATEQAKAQAAPDAAAH</sequence>
<evidence type="ECO:0000256" key="1">
    <source>
        <dbReference type="SAM" id="SignalP"/>
    </source>
</evidence>
<feature type="signal peptide" evidence="1">
    <location>
        <begin position="1"/>
        <end position="20"/>
    </location>
</feature>
<evidence type="ECO:0000313" key="3">
    <source>
        <dbReference type="Proteomes" id="UP000264492"/>
    </source>
</evidence>
<comment type="caution">
    <text evidence="2">The sequence shown here is derived from an EMBL/GenBank/DDBJ whole genome shotgun (WGS) entry which is preliminary data.</text>
</comment>
<accession>A0A371JXY9</accession>
<reference evidence="2 3" key="1">
    <citation type="submission" date="2018-08" db="EMBL/GenBank/DDBJ databases">
        <title>Lysobacter sp. zong2l5, whole genome shotgun sequence.</title>
        <authorList>
            <person name="Zhang X."/>
            <person name="Feng G."/>
            <person name="Zhu H."/>
        </authorList>
    </citation>
    <scope>NUCLEOTIDE SEQUENCE [LARGE SCALE GENOMIC DNA]</scope>
    <source>
        <strain evidence="3">zong2l5</strain>
    </source>
</reference>
<evidence type="ECO:0000313" key="2">
    <source>
        <dbReference type="EMBL" id="RDZ26521.1"/>
    </source>
</evidence>
<dbReference type="Pfam" id="PF05960">
    <property type="entry name" value="DUF885"/>
    <property type="match status" value="1"/>
</dbReference>
<feature type="chain" id="PRO_5016704394" evidence="1">
    <location>
        <begin position="21"/>
        <end position="596"/>
    </location>
</feature>
<dbReference type="RefSeq" id="WP_115860632.1">
    <property type="nucleotide sequence ID" value="NZ_QTSU01000003.1"/>
</dbReference>
<protein>
    <submittedName>
        <fullName evidence="2">DUF885 family protein</fullName>
    </submittedName>
</protein>
<dbReference type="AlphaFoldDB" id="A0A371JXY9"/>